<organism evidence="4 5">
    <name type="scientific">Catenuloplanes indicus</name>
    <dbReference type="NCBI Taxonomy" id="137267"/>
    <lineage>
        <taxon>Bacteria</taxon>
        <taxon>Bacillati</taxon>
        <taxon>Actinomycetota</taxon>
        <taxon>Actinomycetes</taxon>
        <taxon>Micromonosporales</taxon>
        <taxon>Micromonosporaceae</taxon>
        <taxon>Catenuloplanes</taxon>
    </lineage>
</organism>
<feature type="chain" id="PRO_5042199119" evidence="2">
    <location>
        <begin position="33"/>
        <end position="612"/>
    </location>
</feature>
<dbReference type="Proteomes" id="UP001240236">
    <property type="component" value="Unassembled WGS sequence"/>
</dbReference>
<protein>
    <submittedName>
        <fullName evidence="4">Autotransporter-associated beta strand protein</fullName>
    </submittedName>
</protein>
<dbReference type="Pfam" id="PF01569">
    <property type="entry name" value="PAP2"/>
    <property type="match status" value="1"/>
</dbReference>
<dbReference type="InterPro" id="IPR036938">
    <property type="entry name" value="PAP2/HPO_sf"/>
</dbReference>
<evidence type="ECO:0000259" key="3">
    <source>
        <dbReference type="SMART" id="SM00014"/>
    </source>
</evidence>
<accession>A0AAE3VXY9</accession>
<dbReference type="Pfam" id="PF12951">
    <property type="entry name" value="PATR"/>
    <property type="match status" value="1"/>
</dbReference>
<dbReference type="SUPFAM" id="SSF48317">
    <property type="entry name" value="Acid phosphatase/Vanadium-dependent haloperoxidase"/>
    <property type="match status" value="1"/>
</dbReference>
<dbReference type="InterPro" id="IPR011050">
    <property type="entry name" value="Pectin_lyase_fold/virulence"/>
</dbReference>
<dbReference type="InterPro" id="IPR013425">
    <property type="entry name" value="Autotrns_rpt"/>
</dbReference>
<feature type="signal peptide" evidence="2">
    <location>
        <begin position="1"/>
        <end position="32"/>
    </location>
</feature>
<dbReference type="Gene3D" id="1.20.144.10">
    <property type="entry name" value="Phosphatidic acid phosphatase type 2/haloperoxidase"/>
    <property type="match status" value="1"/>
</dbReference>
<dbReference type="SMART" id="SM00014">
    <property type="entry name" value="acidPPc"/>
    <property type="match status" value="1"/>
</dbReference>
<gene>
    <name evidence="4" type="ORF">J2S42_001918</name>
</gene>
<evidence type="ECO:0000256" key="2">
    <source>
        <dbReference type="SAM" id="SignalP"/>
    </source>
</evidence>
<dbReference type="RefSeq" id="WP_307237651.1">
    <property type="nucleotide sequence ID" value="NZ_JAUSUZ010000001.1"/>
</dbReference>
<reference evidence="4 5" key="1">
    <citation type="submission" date="2023-07" db="EMBL/GenBank/DDBJ databases">
        <title>Sequencing the genomes of 1000 actinobacteria strains.</title>
        <authorList>
            <person name="Klenk H.-P."/>
        </authorList>
    </citation>
    <scope>NUCLEOTIDE SEQUENCE [LARGE SCALE GENOMIC DNA]</scope>
    <source>
        <strain evidence="4 5">DSM 44709</strain>
    </source>
</reference>
<dbReference type="NCBIfam" id="TIGR02601">
    <property type="entry name" value="autotrns_rpt"/>
    <property type="match status" value="1"/>
</dbReference>
<sequence>MIVSRRTLLRATAAGLAAPTAAGLLTGSPASAAATLPGVESFVATYKTNVSTDLTVAGNAAVRILSGMRRLWRTGAEWNTGTVLDHAVLRANIRHVAKVTRARTPQQAARAFIQDRQHQSYAAAAGLGPLTALYREGALAVTGITTAPDGTPPTKIDDAVPAGAPAGAALGAGSVTSALGAVVTLVNTLRGPFSSGNPAKTAYQYPRPWRMTESNRVVDTGTVDALGYPVYDSPVTVAAQLLRQRSTTPAEDGGLPSGHTNAFHLAALAYAYAIPERFQELITAALDLSDTRIVSGMHSPIDVIGGRILATALAAAILNDPANAQLKAQAREQARTYLTARAGGDLFAFAHNGTGDDYRDRAANARLALPKLTYDLPRTGARGVPMMVPAGAEVLLETRLPYLTAEQRREVLRTTALESGHPLLDGPEFWGRLNLFAAADGYGAFDRTVQVVMDAAAGGFAAADTWRNDIGGRGGLVKSGSGTLTLTGGNDYRGGTRLRAGTLVAGTVDALGRGDVEVTGGELRVPGALRVRGRYDQRAGALAVTAPARGAAVTVEDEAVLAGTLTVDGRGGEATVLRARRVRGRFARVVATGGRRATVTYTRTEVRIRLHG</sequence>
<dbReference type="InterPro" id="IPR006311">
    <property type="entry name" value="TAT_signal"/>
</dbReference>
<name>A0AAE3VXY9_9ACTN</name>
<dbReference type="AlphaFoldDB" id="A0AAE3VXY9"/>
<comment type="caution">
    <text evidence="4">The sequence shown here is derived from an EMBL/GenBank/DDBJ whole genome shotgun (WGS) entry which is preliminary data.</text>
</comment>
<dbReference type="EMBL" id="JAUSUZ010000001">
    <property type="protein sequence ID" value="MDQ0365249.1"/>
    <property type="molecule type" value="Genomic_DNA"/>
</dbReference>
<dbReference type="PROSITE" id="PS51318">
    <property type="entry name" value="TAT"/>
    <property type="match status" value="1"/>
</dbReference>
<keyword evidence="5" id="KW-1185">Reference proteome</keyword>
<feature type="domain" description="Phosphatidic acid phosphatase type 2/haloperoxidase" evidence="3">
    <location>
        <begin position="181"/>
        <end position="318"/>
    </location>
</feature>
<dbReference type="InterPro" id="IPR000326">
    <property type="entry name" value="PAP2/HPO"/>
</dbReference>
<proteinExistence type="predicted"/>
<keyword evidence="1 2" id="KW-0732">Signal</keyword>
<evidence type="ECO:0000313" key="4">
    <source>
        <dbReference type="EMBL" id="MDQ0365249.1"/>
    </source>
</evidence>
<evidence type="ECO:0000313" key="5">
    <source>
        <dbReference type="Proteomes" id="UP001240236"/>
    </source>
</evidence>
<evidence type="ECO:0000256" key="1">
    <source>
        <dbReference type="ARBA" id="ARBA00022729"/>
    </source>
</evidence>
<dbReference type="SUPFAM" id="SSF51126">
    <property type="entry name" value="Pectin lyase-like"/>
    <property type="match status" value="1"/>
</dbReference>